<organism evidence="1 2">
    <name type="scientific">Hymenobacter armeniacus</name>
    <dbReference type="NCBI Taxonomy" id="2771358"/>
    <lineage>
        <taxon>Bacteria</taxon>
        <taxon>Pseudomonadati</taxon>
        <taxon>Bacteroidota</taxon>
        <taxon>Cytophagia</taxon>
        <taxon>Cytophagales</taxon>
        <taxon>Hymenobacteraceae</taxon>
        <taxon>Hymenobacter</taxon>
    </lineage>
</organism>
<proteinExistence type="predicted"/>
<name>A0ABR8JUT7_9BACT</name>
<dbReference type="Proteomes" id="UP000606003">
    <property type="component" value="Unassembled WGS sequence"/>
</dbReference>
<gene>
    <name evidence="1" type="ORF">IC234_16470</name>
</gene>
<dbReference type="EMBL" id="JACXAC010000005">
    <property type="protein sequence ID" value="MBD2723724.1"/>
    <property type="molecule type" value="Genomic_DNA"/>
</dbReference>
<dbReference type="InterPro" id="IPR052918">
    <property type="entry name" value="Motility_Chemotaxis_Reg"/>
</dbReference>
<reference evidence="1 2" key="1">
    <citation type="submission" date="2020-09" db="EMBL/GenBank/DDBJ databases">
        <authorList>
            <person name="Kim M.K."/>
        </authorList>
    </citation>
    <scope>NUCLEOTIDE SEQUENCE [LARGE SCALE GENOMIC DNA]</scope>
    <source>
        <strain evidence="1 2">BT189</strain>
    </source>
</reference>
<dbReference type="PANTHER" id="PTHR35580">
    <property type="entry name" value="CELL SURFACE GLYCOPROTEIN (S-LAYER PROTEIN)-LIKE PROTEIN"/>
    <property type="match status" value="1"/>
</dbReference>
<comment type="caution">
    <text evidence="1">The sequence shown here is derived from an EMBL/GenBank/DDBJ whole genome shotgun (WGS) entry which is preliminary data.</text>
</comment>
<sequence>MAVAAGQTNGFSTASAMAADGSGNLYLVGSFSGTIVFGATALTSAGQTDVFVAKWSGSNQAFEWARQVGGASNEYAGDVAVSGTNIYLTGYYRSNPVQFGSLTLPNGGNGTGDSDVFVAKLTDLGTSADFTWVERLAGTGSDFATGLAVSGNRVYVTGYFNSPVLNAGTVALTNAGAFDVFVAKLTDTGAGGTVGWAQQMGGPGNEQVFALAVTGGQMYVGGGFSGTAAFGANSLTSAGGQDVFVAKLTDGGSSAAFGWAQRAGGTGGDYATSLALAPGAVYVAGAYTGSPASFGGTTLPHAGGTASDAFIAKLTDAGSTAAFAWALGAGGTAEDAPTSLSVQGNNVLMSGYFGSSTMAFGSTTLANPATAFDAFVTRVVDAGATARFAWALRAGGSGQDTGEALTVSGNTIFVAGATNPPATFGSLTIGTPTGTQAPFLASIVDATLTATAAPATLEGLAVFPNPARVSAAVRMPAVPGAAQATLTLLDALGRAVRTQMVPLSAAGLAVEVSVAGLAPGLYRLRVQAGGQQASRALSVE</sequence>
<keyword evidence="2" id="KW-1185">Reference proteome</keyword>
<evidence type="ECO:0000313" key="2">
    <source>
        <dbReference type="Proteomes" id="UP000606003"/>
    </source>
</evidence>
<accession>A0ABR8JUT7</accession>
<evidence type="ECO:0000313" key="1">
    <source>
        <dbReference type="EMBL" id="MBD2723724.1"/>
    </source>
</evidence>
<protein>
    <submittedName>
        <fullName evidence="1">T9SS type A sorting domain-containing protein</fullName>
    </submittedName>
</protein>
<dbReference type="RefSeq" id="WP_190926710.1">
    <property type="nucleotide sequence ID" value="NZ_JACXAC010000005.1"/>
</dbReference>
<dbReference type="PANTHER" id="PTHR35580:SF1">
    <property type="entry name" value="PHYTASE-LIKE DOMAIN-CONTAINING PROTEIN"/>
    <property type="match status" value="1"/>
</dbReference>